<feature type="non-terminal residue" evidence="1">
    <location>
        <position position="42"/>
    </location>
</feature>
<dbReference type="EMBL" id="CAJVPY010046425">
    <property type="protein sequence ID" value="CAG8810510.1"/>
    <property type="molecule type" value="Genomic_DNA"/>
</dbReference>
<dbReference type="AlphaFoldDB" id="A0A9N9K4Z1"/>
<sequence length="42" mass="5107">KEIKATQNQKRGTRWKPIQALQGEPERDLHFYWKNLNLKIKT</sequence>
<organism evidence="1 2">
    <name type="scientific">Dentiscutata erythropus</name>
    <dbReference type="NCBI Taxonomy" id="1348616"/>
    <lineage>
        <taxon>Eukaryota</taxon>
        <taxon>Fungi</taxon>
        <taxon>Fungi incertae sedis</taxon>
        <taxon>Mucoromycota</taxon>
        <taxon>Glomeromycotina</taxon>
        <taxon>Glomeromycetes</taxon>
        <taxon>Diversisporales</taxon>
        <taxon>Gigasporaceae</taxon>
        <taxon>Dentiscutata</taxon>
    </lineage>
</organism>
<dbReference type="Proteomes" id="UP000789405">
    <property type="component" value="Unassembled WGS sequence"/>
</dbReference>
<reference evidence="1" key="1">
    <citation type="submission" date="2021-06" db="EMBL/GenBank/DDBJ databases">
        <authorList>
            <person name="Kallberg Y."/>
            <person name="Tangrot J."/>
            <person name="Rosling A."/>
        </authorList>
    </citation>
    <scope>NUCLEOTIDE SEQUENCE</scope>
    <source>
        <strain evidence="1">MA453B</strain>
    </source>
</reference>
<evidence type="ECO:0000313" key="2">
    <source>
        <dbReference type="Proteomes" id="UP000789405"/>
    </source>
</evidence>
<evidence type="ECO:0000313" key="1">
    <source>
        <dbReference type="EMBL" id="CAG8810510.1"/>
    </source>
</evidence>
<accession>A0A9N9K4Z1</accession>
<name>A0A9N9K4Z1_9GLOM</name>
<protein>
    <submittedName>
        <fullName evidence="1">23845_t:CDS:1</fullName>
    </submittedName>
</protein>
<keyword evidence="2" id="KW-1185">Reference proteome</keyword>
<comment type="caution">
    <text evidence="1">The sequence shown here is derived from an EMBL/GenBank/DDBJ whole genome shotgun (WGS) entry which is preliminary data.</text>
</comment>
<proteinExistence type="predicted"/>
<gene>
    <name evidence="1" type="ORF">DERYTH_LOCUS25314</name>
</gene>